<proteinExistence type="predicted"/>
<feature type="region of interest" description="Disordered" evidence="1">
    <location>
        <begin position="1"/>
        <end position="34"/>
    </location>
</feature>
<reference evidence="3" key="4">
    <citation type="submission" date="2025-05" db="UniProtKB">
        <authorList>
            <consortium name="EnsemblFungi"/>
        </authorList>
    </citation>
    <scope>IDENTIFICATION</scope>
    <source>
        <strain evidence="3">isolate 1-1 / race 1 (BBBD)</strain>
    </source>
</reference>
<dbReference type="VEuPathDB" id="FungiDB:PTTG_30048"/>
<dbReference type="OrthoDB" id="2414509at2759"/>
<dbReference type="PANTHER" id="PTHR33246">
    <property type="entry name" value="CCHC-TYPE DOMAIN-CONTAINING PROTEIN"/>
    <property type="match status" value="1"/>
</dbReference>
<feature type="compositionally biased region" description="Low complexity" evidence="1">
    <location>
        <begin position="86"/>
        <end position="99"/>
    </location>
</feature>
<feature type="region of interest" description="Disordered" evidence="1">
    <location>
        <begin position="208"/>
        <end position="242"/>
    </location>
</feature>
<dbReference type="EMBL" id="ADAS02001544">
    <property type="protein sequence ID" value="OAV86164.1"/>
    <property type="molecule type" value="Genomic_DNA"/>
</dbReference>
<evidence type="ECO:0000256" key="1">
    <source>
        <dbReference type="SAM" id="MobiDB-lite"/>
    </source>
</evidence>
<feature type="compositionally biased region" description="Polar residues" evidence="1">
    <location>
        <begin position="1"/>
        <end position="17"/>
    </location>
</feature>
<reference evidence="3 4" key="3">
    <citation type="journal article" date="2017" name="G3 (Bethesda)">
        <title>Comparative analysis highlights variable genome content of wheat rusts and divergence of the mating loci.</title>
        <authorList>
            <person name="Cuomo C.A."/>
            <person name="Bakkeren G."/>
            <person name="Khalil H.B."/>
            <person name="Panwar V."/>
            <person name="Joly D."/>
            <person name="Linning R."/>
            <person name="Sakthikumar S."/>
            <person name="Song X."/>
            <person name="Adiconis X."/>
            <person name="Fan L."/>
            <person name="Goldberg J.M."/>
            <person name="Levin J.Z."/>
            <person name="Young S."/>
            <person name="Zeng Q."/>
            <person name="Anikster Y."/>
            <person name="Bruce M."/>
            <person name="Wang M."/>
            <person name="Yin C."/>
            <person name="McCallum B."/>
            <person name="Szabo L.J."/>
            <person name="Hulbert S."/>
            <person name="Chen X."/>
            <person name="Fellers J.P."/>
        </authorList>
    </citation>
    <scope>NUCLEOTIDE SEQUENCE</scope>
    <source>
        <strain evidence="4">Isolate 1-1 / race 1 (BBBD)</strain>
        <strain evidence="3">isolate 1-1 / race 1 (BBBD)</strain>
    </source>
</reference>
<keyword evidence="4" id="KW-1185">Reference proteome</keyword>
<reference evidence="2" key="2">
    <citation type="submission" date="2016-05" db="EMBL/GenBank/DDBJ databases">
        <title>Comparative analysis highlights variable genome content of wheat rusts and divergence of the mating loci.</title>
        <authorList>
            <person name="Cuomo C.A."/>
            <person name="Bakkeren G."/>
            <person name="Szabo L."/>
            <person name="Khalil H."/>
            <person name="Joly D."/>
            <person name="Goldberg J."/>
            <person name="Young S."/>
            <person name="Zeng Q."/>
            <person name="Fellers J."/>
        </authorList>
    </citation>
    <scope>NUCLEOTIDE SEQUENCE [LARGE SCALE GENOMIC DNA]</scope>
    <source>
        <strain evidence="2">1-1 BBBD Race 1</strain>
    </source>
</reference>
<organism evidence="2">
    <name type="scientific">Puccinia triticina (isolate 1-1 / race 1 (BBBD))</name>
    <name type="common">Brown leaf rust fungus</name>
    <dbReference type="NCBI Taxonomy" id="630390"/>
    <lineage>
        <taxon>Eukaryota</taxon>
        <taxon>Fungi</taxon>
        <taxon>Dikarya</taxon>
        <taxon>Basidiomycota</taxon>
        <taxon>Pucciniomycotina</taxon>
        <taxon>Pucciniomycetes</taxon>
        <taxon>Pucciniales</taxon>
        <taxon>Pucciniaceae</taxon>
        <taxon>Puccinia</taxon>
    </lineage>
</organism>
<sequence>MDDSSSTPNGQSHQSPPASGVVPKQKQRTKVQMQEYCASLEKEKLEKDQQRELLKLQKQQEKEQAKLKRKLSAPSQSQRSKRATPSQSQRSSKSASQSQPEEEDRGKSFVKEDYENICTYLEIQKNYDNLYGSGHQTSVGTHKMTKSQAFEVFAKQYQPAKDFESGTGAGIEEEYGPQTLAEKLEPMCPCYYRLDQILGEKPNVTSMHKYDHSQLKSSLQRPDEEDSNSKAESEEITYLGWE</sequence>
<reference evidence="2" key="1">
    <citation type="submission" date="2009-11" db="EMBL/GenBank/DDBJ databases">
        <authorList>
            <consortium name="The Broad Institute Genome Sequencing Platform"/>
            <person name="Ward D."/>
            <person name="Feldgarden M."/>
            <person name="Earl A."/>
            <person name="Young S.K."/>
            <person name="Zeng Q."/>
            <person name="Koehrsen M."/>
            <person name="Alvarado L."/>
            <person name="Berlin A."/>
            <person name="Bochicchio J."/>
            <person name="Borenstein D."/>
            <person name="Chapman S.B."/>
            <person name="Chen Z."/>
            <person name="Engels R."/>
            <person name="Freedman E."/>
            <person name="Gellesch M."/>
            <person name="Goldberg J."/>
            <person name="Griggs A."/>
            <person name="Gujja S."/>
            <person name="Heilman E."/>
            <person name="Heiman D."/>
            <person name="Hepburn T."/>
            <person name="Howarth C."/>
            <person name="Jen D."/>
            <person name="Larson L."/>
            <person name="Lewis B."/>
            <person name="Mehta T."/>
            <person name="Park D."/>
            <person name="Pearson M."/>
            <person name="Roberts A."/>
            <person name="Saif S."/>
            <person name="Shea T."/>
            <person name="Shenoy N."/>
            <person name="Sisk P."/>
            <person name="Stolte C."/>
            <person name="Sykes S."/>
            <person name="Thomson T."/>
            <person name="Walk T."/>
            <person name="White J."/>
            <person name="Yandava C."/>
            <person name="Izard J."/>
            <person name="Baranova O.V."/>
            <person name="Blanton J.M."/>
            <person name="Tanner A.C."/>
            <person name="Dewhirst F.E."/>
            <person name="Haas B."/>
            <person name="Nusbaum C."/>
            <person name="Birren B."/>
        </authorList>
    </citation>
    <scope>NUCLEOTIDE SEQUENCE [LARGE SCALE GENOMIC DNA]</scope>
    <source>
        <strain evidence="2">1-1 BBBD Race 1</strain>
    </source>
</reference>
<gene>
    <name evidence="2" type="ORF">PTTG_30048</name>
</gene>
<dbReference type="AlphaFoldDB" id="A0A180G0N2"/>
<feature type="compositionally biased region" description="Basic and acidic residues" evidence="1">
    <location>
        <begin position="56"/>
        <end position="66"/>
    </location>
</feature>
<dbReference type="EnsemblFungi" id="PTTG_30048-t43_1">
    <property type="protein sequence ID" value="PTTG_30048-t43_1-p1"/>
    <property type="gene ID" value="PTTG_30048"/>
</dbReference>
<evidence type="ECO:0000313" key="2">
    <source>
        <dbReference type="EMBL" id="OAV86164.1"/>
    </source>
</evidence>
<name>A0A180G0N2_PUCT1</name>
<dbReference type="PANTHER" id="PTHR33246:SF51">
    <property type="entry name" value="MYB_SANT-LIKE DOMAIN-CONTAINING PROTEIN"/>
    <property type="match status" value="1"/>
</dbReference>
<evidence type="ECO:0000313" key="3">
    <source>
        <dbReference type="EnsemblFungi" id="PTTG_30048-t43_1-p1"/>
    </source>
</evidence>
<dbReference type="Proteomes" id="UP000005240">
    <property type="component" value="Unassembled WGS sequence"/>
</dbReference>
<protein>
    <submittedName>
        <fullName evidence="2 3">Uncharacterized protein</fullName>
    </submittedName>
</protein>
<accession>A0A180G0N2</accession>
<feature type="region of interest" description="Disordered" evidence="1">
    <location>
        <begin position="56"/>
        <end position="109"/>
    </location>
</feature>
<evidence type="ECO:0000313" key="4">
    <source>
        <dbReference type="Proteomes" id="UP000005240"/>
    </source>
</evidence>